<organism evidence="15 16">
    <name type="scientific">Rhodocyclus tenuis</name>
    <name type="common">Rhodospirillum tenue</name>
    <dbReference type="NCBI Taxonomy" id="1066"/>
    <lineage>
        <taxon>Bacteria</taxon>
        <taxon>Pseudomonadati</taxon>
        <taxon>Pseudomonadota</taxon>
        <taxon>Betaproteobacteria</taxon>
        <taxon>Rhodocyclales</taxon>
        <taxon>Rhodocyclaceae</taxon>
        <taxon>Rhodocyclus</taxon>
    </lineage>
</organism>
<evidence type="ECO:0000256" key="4">
    <source>
        <dbReference type="ARBA" id="ARBA00022448"/>
    </source>
</evidence>
<reference evidence="15 16" key="1">
    <citation type="submission" date="2020-08" db="EMBL/GenBank/DDBJ databases">
        <title>Genome sequencing of Purple Non-Sulfur Bacteria from various extreme environments.</title>
        <authorList>
            <person name="Mayer M."/>
        </authorList>
    </citation>
    <scope>NUCLEOTIDE SEQUENCE [LARGE SCALE GENOMIC DNA]</scope>
    <source>
        <strain evidence="15 16">2761</strain>
    </source>
</reference>
<sequence>MADSGLLHFLAGADTLARVVLALLLLMSLLSWYQILGKGLRTLLDTRRQGRFLAVFRQCRTVGECERQLPADTDDSSPAAARVAAAAFAAGRRWRLGGGDLASAAGGEFIERAVYRETAKARVALESGLSTLAAIASTAPFVGLFGTVCSIYHALLAIGQSGQGGIERVAGPVAESLIMTAIGLAVAIPAALAHNAFVRSGRLATAELEDFGEELQSLLASGVAAPQAGQGAPAWPLGVSREAT</sequence>
<dbReference type="GO" id="GO:0017038">
    <property type="term" value="P:protein import"/>
    <property type="evidence" value="ECO:0007669"/>
    <property type="project" value="TreeGrafter"/>
</dbReference>
<comment type="subcellular location">
    <subcellularLocation>
        <location evidence="1">Cell inner membrane</location>
        <topology evidence="1">Multi-pass membrane protein</topology>
    </subcellularLocation>
    <subcellularLocation>
        <location evidence="12">Membrane</location>
        <topology evidence="12">Multi-pass membrane protein</topology>
    </subcellularLocation>
</comment>
<keyword evidence="8 12" id="KW-0653">Protein transport</keyword>
<evidence type="ECO:0000313" key="16">
    <source>
        <dbReference type="Proteomes" id="UP000587070"/>
    </source>
</evidence>
<evidence type="ECO:0000256" key="7">
    <source>
        <dbReference type="ARBA" id="ARBA00022692"/>
    </source>
</evidence>
<evidence type="ECO:0000256" key="11">
    <source>
        <dbReference type="ARBA" id="ARBA00024816"/>
    </source>
</evidence>
<dbReference type="InterPro" id="IPR002898">
    <property type="entry name" value="MotA_ExbB_proton_chnl"/>
</dbReference>
<evidence type="ECO:0000256" key="1">
    <source>
        <dbReference type="ARBA" id="ARBA00004429"/>
    </source>
</evidence>
<comment type="caution">
    <text evidence="15">The sequence shown here is derived from an EMBL/GenBank/DDBJ whole genome shotgun (WGS) entry which is preliminary data.</text>
</comment>
<dbReference type="GO" id="GO:0005886">
    <property type="term" value="C:plasma membrane"/>
    <property type="evidence" value="ECO:0007669"/>
    <property type="project" value="UniProtKB-SubCell"/>
</dbReference>
<evidence type="ECO:0000256" key="5">
    <source>
        <dbReference type="ARBA" id="ARBA00022475"/>
    </source>
</evidence>
<name>A0A840GB34_RHOTE</name>
<dbReference type="Proteomes" id="UP000587070">
    <property type="component" value="Unassembled WGS sequence"/>
</dbReference>
<keyword evidence="4 12" id="KW-0813">Transport</keyword>
<dbReference type="RefSeq" id="WP_153117634.1">
    <property type="nucleotide sequence ID" value="NZ_JACIGE010000013.1"/>
</dbReference>
<evidence type="ECO:0000256" key="3">
    <source>
        <dbReference type="ARBA" id="ARBA00022093"/>
    </source>
</evidence>
<dbReference type="PANTHER" id="PTHR30625">
    <property type="entry name" value="PROTEIN TOLQ"/>
    <property type="match status" value="1"/>
</dbReference>
<dbReference type="EMBL" id="JACIGE010000013">
    <property type="protein sequence ID" value="MBB4248681.1"/>
    <property type="molecule type" value="Genomic_DNA"/>
</dbReference>
<dbReference type="AlphaFoldDB" id="A0A840GB34"/>
<proteinExistence type="inferred from homology"/>
<comment type="subunit">
    <text evidence="2">The accessory proteins ExbB and ExbD seem to form a complex with TonB.</text>
</comment>
<protein>
    <recommendedName>
        <fullName evidence="3">Biopolymer transport protein ExbB</fullName>
    </recommendedName>
</protein>
<gene>
    <name evidence="15" type="ORF">GGD90_003081</name>
</gene>
<keyword evidence="5" id="KW-1003">Cell membrane</keyword>
<keyword evidence="10 13" id="KW-0472">Membrane</keyword>
<feature type="transmembrane region" description="Helical" evidence="13">
    <location>
        <begin position="132"/>
        <end position="156"/>
    </location>
</feature>
<keyword evidence="6" id="KW-0997">Cell inner membrane</keyword>
<evidence type="ECO:0000259" key="14">
    <source>
        <dbReference type="Pfam" id="PF01618"/>
    </source>
</evidence>
<accession>A0A840GB34</accession>
<feature type="domain" description="MotA/TolQ/ExbB proton channel" evidence="14">
    <location>
        <begin position="104"/>
        <end position="207"/>
    </location>
</feature>
<keyword evidence="16" id="KW-1185">Reference proteome</keyword>
<dbReference type="PANTHER" id="PTHR30625:SF14">
    <property type="entry name" value="BIOPOLYMER TRANSPORT PROTEIN EXBB"/>
    <property type="match status" value="1"/>
</dbReference>
<evidence type="ECO:0000256" key="6">
    <source>
        <dbReference type="ARBA" id="ARBA00022519"/>
    </source>
</evidence>
<comment type="similarity">
    <text evidence="12">Belongs to the exbB/tolQ family.</text>
</comment>
<evidence type="ECO:0000256" key="13">
    <source>
        <dbReference type="SAM" id="Phobius"/>
    </source>
</evidence>
<keyword evidence="9 13" id="KW-1133">Transmembrane helix</keyword>
<comment type="function">
    <text evidence="11">Involved in the TonB-dependent energy-dependent transport of various receptor-bound substrates. Protects ExbD from proteolytic degradation and functionally stabilizes TonB.</text>
</comment>
<feature type="transmembrane region" description="Helical" evidence="13">
    <location>
        <begin position="176"/>
        <end position="198"/>
    </location>
</feature>
<evidence type="ECO:0000256" key="9">
    <source>
        <dbReference type="ARBA" id="ARBA00022989"/>
    </source>
</evidence>
<dbReference type="Pfam" id="PF01618">
    <property type="entry name" value="MotA_ExbB"/>
    <property type="match status" value="1"/>
</dbReference>
<keyword evidence="7 13" id="KW-0812">Transmembrane</keyword>
<evidence type="ECO:0000313" key="15">
    <source>
        <dbReference type="EMBL" id="MBB4248681.1"/>
    </source>
</evidence>
<evidence type="ECO:0000256" key="2">
    <source>
        <dbReference type="ARBA" id="ARBA00011471"/>
    </source>
</evidence>
<dbReference type="InterPro" id="IPR050790">
    <property type="entry name" value="ExbB/TolQ_transport"/>
</dbReference>
<evidence type="ECO:0000256" key="12">
    <source>
        <dbReference type="RuleBase" id="RU004057"/>
    </source>
</evidence>
<feature type="transmembrane region" description="Helical" evidence="13">
    <location>
        <begin position="15"/>
        <end position="33"/>
    </location>
</feature>
<dbReference type="OrthoDB" id="9805133at2"/>
<evidence type="ECO:0000256" key="8">
    <source>
        <dbReference type="ARBA" id="ARBA00022927"/>
    </source>
</evidence>
<evidence type="ECO:0000256" key="10">
    <source>
        <dbReference type="ARBA" id="ARBA00023136"/>
    </source>
</evidence>